<evidence type="ECO:0000313" key="3">
    <source>
        <dbReference type="Proteomes" id="UP000324705"/>
    </source>
</evidence>
<evidence type="ECO:0000313" key="2">
    <source>
        <dbReference type="EMBL" id="VAH33599.1"/>
    </source>
</evidence>
<gene>
    <name evidence="2" type="ORF">TRITD_2Av1G209360</name>
</gene>
<protein>
    <recommendedName>
        <fullName evidence="1">DUF3444 domain-containing protein</fullName>
    </recommendedName>
</protein>
<dbReference type="PANTHER" id="PTHR47374:SF9">
    <property type="entry name" value="DUF3444 DOMAIN-CONTAINING PROTEIN"/>
    <property type="match status" value="1"/>
</dbReference>
<name>A0A9R1R9V5_TRITD</name>
<dbReference type="InterPro" id="IPR024593">
    <property type="entry name" value="DUF3444"/>
</dbReference>
<feature type="domain" description="DUF3444" evidence="1">
    <location>
        <begin position="383"/>
        <end position="586"/>
    </location>
</feature>
<accession>A0A9R1R9V5</accession>
<organism evidence="2 3">
    <name type="scientific">Triticum turgidum subsp. durum</name>
    <name type="common">Durum wheat</name>
    <name type="synonym">Triticum durum</name>
    <dbReference type="NCBI Taxonomy" id="4567"/>
    <lineage>
        <taxon>Eukaryota</taxon>
        <taxon>Viridiplantae</taxon>
        <taxon>Streptophyta</taxon>
        <taxon>Embryophyta</taxon>
        <taxon>Tracheophyta</taxon>
        <taxon>Spermatophyta</taxon>
        <taxon>Magnoliopsida</taxon>
        <taxon>Liliopsida</taxon>
        <taxon>Poales</taxon>
        <taxon>Poaceae</taxon>
        <taxon>BOP clade</taxon>
        <taxon>Pooideae</taxon>
        <taxon>Triticodae</taxon>
        <taxon>Triticeae</taxon>
        <taxon>Triticinae</taxon>
        <taxon>Triticum</taxon>
    </lineage>
</organism>
<reference evidence="2 3" key="1">
    <citation type="submission" date="2017-09" db="EMBL/GenBank/DDBJ databases">
        <authorList>
            <consortium name="International Durum Wheat Genome Sequencing Consortium (IDWGSC)"/>
            <person name="Milanesi L."/>
        </authorList>
    </citation>
    <scope>NUCLEOTIDE SEQUENCE [LARGE SCALE GENOMIC DNA]</scope>
    <source>
        <strain evidence="3">cv. Svevo</strain>
    </source>
</reference>
<feature type="domain" description="DUF3444" evidence="1">
    <location>
        <begin position="640"/>
        <end position="844"/>
    </location>
</feature>
<proteinExistence type="predicted"/>
<dbReference type="EMBL" id="LT934113">
    <property type="protein sequence ID" value="VAH33599.1"/>
    <property type="molecule type" value="Genomic_DNA"/>
</dbReference>
<dbReference type="Proteomes" id="UP000324705">
    <property type="component" value="Chromosome 2A"/>
</dbReference>
<evidence type="ECO:0000259" key="1">
    <source>
        <dbReference type="Pfam" id="PF11926"/>
    </source>
</evidence>
<dbReference type="PANTHER" id="PTHR47374">
    <property type="entry name" value="ENDOSOME ANTIGEN-LIKE PROTEIN, PUTATIVE (DUF3444)-RELATED"/>
    <property type="match status" value="1"/>
</dbReference>
<dbReference type="Pfam" id="PF11926">
    <property type="entry name" value="DUF3444"/>
    <property type="match status" value="3"/>
</dbReference>
<sequence length="868" mass="98202">MSLHNECQRQQLRGSNSAKPQTFWTICPTCGTKYQYHHAILLKFVRCQNCSKPFIAHVSTEQPAPSGPDQQFAGVWKNAGIFSEIRSLQKFEPGQVWALYSDKDKCPNCYALIQKVDLKNNKVHARWLEVCPDGEVEKRLVEDRTVGCGTYRVSTTRGITIYTDTKHFSHPVHAIFTGRRNSYEIYPRKGEVWALLKGWDICWSSDAHNQKNYKYEVVQVLSDFTTGTSIVVIPLVKIKVFISLFIQSKEATPYLIPQEDTVWFSHCVPYHLMSGAESEGIPEGALELDPTALPLNLAEALTCVVPESSSLKGLKFDAKYAGSSSGNNSHKGSMKVGERQHATCTNAGIFTKTPAAENRGHNTPFSVGGTDVDELSGHIVQAKVSCPEFFNFDQLRGVNQFRMNQVWAVYDSRSCMPRSYARITKVKRAPKFMVHFIWLEFDPTNKEELAWSCGELPVACGHFRRGKSETAQETCMFSHTISCQKSKMRNSYDIYPRKGEVWALFKGWDIGWGSDAGNHTNYEYEVVQVVSDFTTGTSIIVMPLVKIKGFVSLFMQSKEGSAYPIPRDSTLRFSHCVPHHLMCGTEREGVPQGSLELDPAALPLHLEEAFASVVLEKKHNTPSAVECTHVGEKSEDIVRTEYECPDSEFYEFSETRLLPKFGPGQIWSIYSDIDKFPNYYAFIESVDLKNNKVQARWLDACPRGEEERRLVTEDRPVGCGTFKVSTAQGLMTYTGAEIAECFSRLVLARPTGRRNEYEIVPRLGEVWAVYKDWKAGWTARHFSSCDYQLVEIFCHTNSSIRVRLLRKVDGYRAVFTKETTVETIGKDEYLKFSHQIPCFHLTNEGGGKLRGCLELDPYSVPEKFLLTD</sequence>
<dbReference type="Gramene" id="TRITD2Av1G209360.3">
    <property type="protein sequence ID" value="TRITD2Av1G209360.3"/>
    <property type="gene ID" value="TRITD2Av1G209360"/>
</dbReference>
<feature type="domain" description="DUF3444" evidence="1">
    <location>
        <begin position="82"/>
        <end position="277"/>
    </location>
</feature>
<dbReference type="AlphaFoldDB" id="A0A9R1R9V5"/>
<keyword evidence="3" id="KW-1185">Reference proteome</keyword>